<dbReference type="AlphaFoldDB" id="A0A1B0ZN02"/>
<dbReference type="Pfam" id="PF00501">
    <property type="entry name" value="AMP-binding"/>
    <property type="match status" value="1"/>
</dbReference>
<dbReference type="SUPFAM" id="SSF56801">
    <property type="entry name" value="Acetyl-CoA synthetase-like"/>
    <property type="match status" value="1"/>
</dbReference>
<keyword evidence="2" id="KW-0436">Ligase</keyword>
<dbReference type="GO" id="GO:0006631">
    <property type="term" value="P:fatty acid metabolic process"/>
    <property type="evidence" value="ECO:0007669"/>
    <property type="project" value="TreeGrafter"/>
</dbReference>
<dbReference type="InterPro" id="IPR000873">
    <property type="entry name" value="AMP-dep_synth/lig_dom"/>
</dbReference>
<dbReference type="InterPro" id="IPR042099">
    <property type="entry name" value="ANL_N_sf"/>
</dbReference>
<keyword evidence="5" id="KW-1185">Reference proteome</keyword>
<organism evidence="4 5">
    <name type="scientific">Phaeobacter gallaeciensis</name>
    <dbReference type="NCBI Taxonomy" id="60890"/>
    <lineage>
        <taxon>Bacteria</taxon>
        <taxon>Pseudomonadati</taxon>
        <taxon>Pseudomonadota</taxon>
        <taxon>Alphaproteobacteria</taxon>
        <taxon>Rhodobacterales</taxon>
        <taxon>Roseobacteraceae</taxon>
        <taxon>Phaeobacter</taxon>
    </lineage>
</organism>
<evidence type="ECO:0000313" key="4">
    <source>
        <dbReference type="EMBL" id="ANP35562.1"/>
    </source>
</evidence>
<evidence type="ECO:0000313" key="5">
    <source>
        <dbReference type="Proteomes" id="UP000092565"/>
    </source>
</evidence>
<reference evidence="4 5" key="1">
    <citation type="submission" date="2016-04" db="EMBL/GenBank/DDBJ databases">
        <authorList>
            <person name="Evans L.H."/>
            <person name="Alamgir A."/>
            <person name="Owens N."/>
            <person name="Weber N.D."/>
            <person name="Virtaneva K."/>
            <person name="Barbian K."/>
            <person name="Babar A."/>
            <person name="Rosenke K."/>
        </authorList>
    </citation>
    <scope>NUCLEOTIDE SEQUENCE [LARGE SCALE GENOMIC DNA]</scope>
    <source>
        <strain evidence="4 5">JL2886</strain>
    </source>
</reference>
<dbReference type="GO" id="GO:0031956">
    <property type="term" value="F:medium-chain fatty acid-CoA ligase activity"/>
    <property type="evidence" value="ECO:0007669"/>
    <property type="project" value="TreeGrafter"/>
</dbReference>
<dbReference type="Proteomes" id="UP000092565">
    <property type="component" value="Chromosome"/>
</dbReference>
<name>A0A1B0ZN02_9RHOB</name>
<sequence length="493" mass="53262">MMHKGQCQMHAPETIGAAFLKQVEINPGAILFETRSGTGIGSLTYADFKMRIELTMLAFAGKGVAAGQVVGLANTNQIDTFAAILALWALGASPLVLDFRSPPSDILERAGRARAVCVFSDFRKLTQNEGILESPRGGQATQTSGELVFPATPHVTADFIMSSGTTGVPKLHPVSHEELLSATDRMATGGERGDWGNAVSCLNLSFPGTRYIWYRNAISGRKIITVPVFFDYGELDAALLHEDAEEATLPPVLIRGLVQHIKAQGLVGNRPRYDRLVKMQSIGGPLLGSVLTEAKSILSDKLCVTYSSTQTGIISRLEGDAIDSYPTSVGKPLPHHHIRIVDDEGCPLPNNQVGHIETQVNGSAARPGDRGYLDDEGYLYVVGRVQEYFCRNGVSFNAPDLENRVQEVTGAALCCIISSPSEAGDDDQIVAVIEAEPSNLSDFKTRLRAQLSPLTRPDRIVLMPVLPKTSGLKVARAHLQQEIKDNPETCHVI</sequence>
<dbReference type="EMBL" id="CP015124">
    <property type="protein sequence ID" value="ANP35562.1"/>
    <property type="molecule type" value="Genomic_DNA"/>
</dbReference>
<dbReference type="InterPro" id="IPR045851">
    <property type="entry name" value="AMP-bd_C_sf"/>
</dbReference>
<dbReference type="PROSITE" id="PS00455">
    <property type="entry name" value="AMP_BINDING"/>
    <property type="match status" value="1"/>
</dbReference>
<dbReference type="Gene3D" id="3.40.50.12780">
    <property type="entry name" value="N-terminal domain of ligase-like"/>
    <property type="match status" value="1"/>
</dbReference>
<protein>
    <recommendedName>
        <fullName evidence="3">AMP-dependent synthetase/ligase domain-containing protein</fullName>
    </recommendedName>
</protein>
<evidence type="ECO:0000259" key="3">
    <source>
        <dbReference type="Pfam" id="PF00501"/>
    </source>
</evidence>
<evidence type="ECO:0000256" key="2">
    <source>
        <dbReference type="ARBA" id="ARBA00022598"/>
    </source>
</evidence>
<feature type="domain" description="AMP-dependent synthetase/ligase" evidence="3">
    <location>
        <begin position="34"/>
        <end position="356"/>
    </location>
</feature>
<dbReference type="InterPro" id="IPR020845">
    <property type="entry name" value="AMP-binding_CS"/>
</dbReference>
<proteinExistence type="inferred from homology"/>
<dbReference type="PANTHER" id="PTHR43201">
    <property type="entry name" value="ACYL-COA SYNTHETASE"/>
    <property type="match status" value="1"/>
</dbReference>
<accession>A0A1B0ZN02</accession>
<comment type="similarity">
    <text evidence="1">Belongs to the ATP-dependent AMP-binding enzyme family.</text>
</comment>
<evidence type="ECO:0000256" key="1">
    <source>
        <dbReference type="ARBA" id="ARBA00006432"/>
    </source>
</evidence>
<gene>
    <name evidence="4" type="ORF">JL2886_00635</name>
</gene>
<dbReference type="PANTHER" id="PTHR43201:SF5">
    <property type="entry name" value="MEDIUM-CHAIN ACYL-COA LIGASE ACSF2, MITOCHONDRIAL"/>
    <property type="match status" value="1"/>
</dbReference>
<dbReference type="Gene3D" id="3.30.300.30">
    <property type="match status" value="1"/>
</dbReference>